<organism evidence="4 5">
    <name type="scientific">Piscinibacter sakaiensis</name>
    <name type="common">Ideonella sakaiensis</name>
    <dbReference type="NCBI Taxonomy" id="1547922"/>
    <lineage>
        <taxon>Bacteria</taxon>
        <taxon>Pseudomonadati</taxon>
        <taxon>Pseudomonadota</taxon>
        <taxon>Betaproteobacteria</taxon>
        <taxon>Burkholderiales</taxon>
        <taxon>Sphaerotilaceae</taxon>
        <taxon>Piscinibacter</taxon>
    </lineage>
</organism>
<dbReference type="PANTHER" id="PTHR37299">
    <property type="entry name" value="TRANSCRIPTIONAL REGULATOR-RELATED"/>
    <property type="match status" value="1"/>
</dbReference>
<accession>A0A0K8P537</accession>
<dbReference type="Proteomes" id="UP000037660">
    <property type="component" value="Unassembled WGS sequence"/>
</dbReference>
<dbReference type="SMART" id="SM00850">
    <property type="entry name" value="LytTR"/>
    <property type="match status" value="1"/>
</dbReference>
<dbReference type="GO" id="GO:0003677">
    <property type="term" value="F:DNA binding"/>
    <property type="evidence" value="ECO:0007669"/>
    <property type="project" value="InterPro"/>
</dbReference>
<dbReference type="Pfam" id="PF04397">
    <property type="entry name" value="LytTR"/>
    <property type="match status" value="1"/>
</dbReference>
<dbReference type="STRING" id="1547922.ISF6_3584"/>
<feature type="domain" description="Response regulatory" evidence="2">
    <location>
        <begin position="8"/>
        <end position="123"/>
    </location>
</feature>
<dbReference type="AlphaFoldDB" id="A0A0K8P537"/>
<reference evidence="5" key="1">
    <citation type="submission" date="2015-07" db="EMBL/GenBank/DDBJ databases">
        <title>Discovery of a poly(ethylene terephthalate assimilation.</title>
        <authorList>
            <person name="Yoshida S."/>
            <person name="Hiraga K."/>
            <person name="Takehana T."/>
            <person name="Taniguchi I."/>
            <person name="Yamaji H."/>
            <person name="Maeda Y."/>
            <person name="Toyohara K."/>
            <person name="Miyamoto K."/>
            <person name="Kimura Y."/>
            <person name="Oda K."/>
        </authorList>
    </citation>
    <scope>NUCLEOTIDE SEQUENCE [LARGE SCALE GENOMIC DNA]</scope>
    <source>
        <strain evidence="5">NBRC 110686 / TISTR 2288 / 201-F6</strain>
    </source>
</reference>
<protein>
    <submittedName>
        <fullName evidence="4">Uncharacterized protein</fullName>
    </submittedName>
</protein>
<evidence type="ECO:0000256" key="1">
    <source>
        <dbReference type="PROSITE-ProRule" id="PRU00169"/>
    </source>
</evidence>
<evidence type="ECO:0000313" key="4">
    <source>
        <dbReference type="EMBL" id="GAP37639.1"/>
    </source>
</evidence>
<comment type="caution">
    <text evidence="4">The sequence shown here is derived from an EMBL/GenBank/DDBJ whole genome shotgun (WGS) entry which is preliminary data.</text>
</comment>
<dbReference type="Gene3D" id="3.40.50.2300">
    <property type="match status" value="1"/>
</dbReference>
<keyword evidence="1" id="KW-0597">Phosphoprotein</keyword>
<feature type="domain" description="HTH LytTR-type" evidence="3">
    <location>
        <begin position="151"/>
        <end position="254"/>
    </location>
</feature>
<keyword evidence="5" id="KW-1185">Reference proteome</keyword>
<dbReference type="InterPro" id="IPR011006">
    <property type="entry name" value="CheY-like_superfamily"/>
</dbReference>
<dbReference type="InterPro" id="IPR007492">
    <property type="entry name" value="LytTR_DNA-bd_dom"/>
</dbReference>
<dbReference type="InterPro" id="IPR046947">
    <property type="entry name" value="LytR-like"/>
</dbReference>
<evidence type="ECO:0000259" key="3">
    <source>
        <dbReference type="PROSITE" id="PS50930"/>
    </source>
</evidence>
<evidence type="ECO:0000259" key="2">
    <source>
        <dbReference type="PROSITE" id="PS50110"/>
    </source>
</evidence>
<dbReference type="SMART" id="SM00448">
    <property type="entry name" value="REC"/>
    <property type="match status" value="1"/>
</dbReference>
<dbReference type="EMBL" id="BBYR01000052">
    <property type="protein sequence ID" value="GAP37639.1"/>
    <property type="molecule type" value="Genomic_DNA"/>
</dbReference>
<reference evidence="4 5" key="2">
    <citation type="journal article" date="2016" name="Science">
        <title>A bacterium that degrades and assimilates poly(ethylene terephthalate).</title>
        <authorList>
            <person name="Yoshida S."/>
            <person name="Hiraga K."/>
            <person name="Takehana T."/>
            <person name="Taniguchi I."/>
            <person name="Yamaji H."/>
            <person name="Maeda Y."/>
            <person name="Toyohara K."/>
            <person name="Miyamoto K."/>
            <person name="Kimura Y."/>
            <person name="Oda K."/>
        </authorList>
    </citation>
    <scope>NUCLEOTIDE SEQUENCE [LARGE SCALE GENOMIC DNA]</scope>
    <source>
        <strain evidence="5">NBRC 110686 / TISTR 2288 / 201-F6</strain>
    </source>
</reference>
<dbReference type="SUPFAM" id="SSF52172">
    <property type="entry name" value="CheY-like"/>
    <property type="match status" value="1"/>
</dbReference>
<dbReference type="Pfam" id="PF00072">
    <property type="entry name" value="Response_reg"/>
    <property type="match status" value="1"/>
</dbReference>
<proteinExistence type="predicted"/>
<dbReference type="PANTHER" id="PTHR37299:SF1">
    <property type="entry name" value="STAGE 0 SPORULATION PROTEIN A HOMOLOG"/>
    <property type="match status" value="1"/>
</dbReference>
<dbReference type="PROSITE" id="PS50930">
    <property type="entry name" value="HTH_LYTTR"/>
    <property type="match status" value="1"/>
</dbReference>
<sequence>MTPSTPTPTFIAEDEPLAREGLADWVRALPALSLVGSAGDGPEALRQIRALRPALVLMDIQMPGLTGLQVMRALAEDAAPLPAVIFTTAYDEHALAAFELHAVDYLLKPFAQERFVEAVTHALQHPAVSARERTLPALEQAALAAGPLERVLVRDQGRIFPLQAAQIEYLRSDTKYTALVSRGRSYLVRLPITSFEQRLDPARFLKINRACIVNLDFVESMTPDESSQYVILLRDGTRVTASREVSKQLRADSL</sequence>
<dbReference type="Gene3D" id="2.40.50.1020">
    <property type="entry name" value="LytTr DNA-binding domain"/>
    <property type="match status" value="1"/>
</dbReference>
<evidence type="ECO:0000313" key="5">
    <source>
        <dbReference type="Proteomes" id="UP000037660"/>
    </source>
</evidence>
<dbReference type="PROSITE" id="PS50110">
    <property type="entry name" value="RESPONSE_REGULATORY"/>
    <property type="match status" value="1"/>
</dbReference>
<dbReference type="RefSeq" id="WP_054021563.1">
    <property type="nucleotide sequence ID" value="NZ_BBYR01000052.1"/>
</dbReference>
<dbReference type="GO" id="GO:0000156">
    <property type="term" value="F:phosphorelay response regulator activity"/>
    <property type="evidence" value="ECO:0007669"/>
    <property type="project" value="InterPro"/>
</dbReference>
<name>A0A0K8P537_PISS1</name>
<dbReference type="OrthoDB" id="8889669at2"/>
<gene>
    <name evidence="4" type="ORF">ISF6_3584</name>
</gene>
<dbReference type="InterPro" id="IPR001789">
    <property type="entry name" value="Sig_transdc_resp-reg_receiver"/>
</dbReference>
<feature type="modified residue" description="4-aspartylphosphate" evidence="1">
    <location>
        <position position="59"/>
    </location>
</feature>